<dbReference type="PANTHER" id="PTHR47926">
    <property type="entry name" value="PENTATRICOPEPTIDE REPEAT-CONTAINING PROTEIN"/>
    <property type="match status" value="1"/>
</dbReference>
<organism evidence="3 4">
    <name type="scientific">Psophocarpus tetragonolobus</name>
    <name type="common">Winged bean</name>
    <name type="synonym">Dolichos tetragonolobus</name>
    <dbReference type="NCBI Taxonomy" id="3891"/>
    <lineage>
        <taxon>Eukaryota</taxon>
        <taxon>Viridiplantae</taxon>
        <taxon>Streptophyta</taxon>
        <taxon>Embryophyta</taxon>
        <taxon>Tracheophyta</taxon>
        <taxon>Spermatophyta</taxon>
        <taxon>Magnoliopsida</taxon>
        <taxon>eudicotyledons</taxon>
        <taxon>Gunneridae</taxon>
        <taxon>Pentapetalae</taxon>
        <taxon>rosids</taxon>
        <taxon>fabids</taxon>
        <taxon>Fabales</taxon>
        <taxon>Fabaceae</taxon>
        <taxon>Papilionoideae</taxon>
        <taxon>50 kb inversion clade</taxon>
        <taxon>NPAAA clade</taxon>
        <taxon>indigoferoid/millettioid clade</taxon>
        <taxon>Phaseoleae</taxon>
        <taxon>Psophocarpus</taxon>
    </lineage>
</organism>
<feature type="repeat" description="PPR" evidence="2">
    <location>
        <begin position="178"/>
        <end position="212"/>
    </location>
</feature>
<dbReference type="InterPro" id="IPR011990">
    <property type="entry name" value="TPR-like_helical_dom_sf"/>
</dbReference>
<dbReference type="InterPro" id="IPR002885">
    <property type="entry name" value="PPR_rpt"/>
</dbReference>
<evidence type="ECO:0000313" key="4">
    <source>
        <dbReference type="Proteomes" id="UP001386955"/>
    </source>
</evidence>
<dbReference type="InterPro" id="IPR046960">
    <property type="entry name" value="PPR_At4g14850-like_plant"/>
</dbReference>
<dbReference type="Pfam" id="PF01535">
    <property type="entry name" value="PPR"/>
    <property type="match status" value="1"/>
</dbReference>
<keyword evidence="1" id="KW-0677">Repeat</keyword>
<name>A0AAN9SF25_PSOTE</name>
<dbReference type="Proteomes" id="UP001386955">
    <property type="component" value="Unassembled WGS sequence"/>
</dbReference>
<comment type="caution">
    <text evidence="3">The sequence shown here is derived from an EMBL/GenBank/DDBJ whole genome shotgun (WGS) entry which is preliminary data.</text>
</comment>
<proteinExistence type="predicted"/>
<evidence type="ECO:0000313" key="3">
    <source>
        <dbReference type="EMBL" id="KAK7394731.1"/>
    </source>
</evidence>
<reference evidence="3 4" key="1">
    <citation type="submission" date="2024-01" db="EMBL/GenBank/DDBJ databases">
        <title>The genomes of 5 underutilized Papilionoideae crops provide insights into root nodulation and disease resistanc.</title>
        <authorList>
            <person name="Jiang F."/>
        </authorList>
    </citation>
    <scope>NUCLEOTIDE SEQUENCE [LARGE SCALE GENOMIC DNA]</scope>
    <source>
        <strain evidence="3">DUOXIRENSHENG_FW03</strain>
        <tissue evidence="3">Leaves</tissue>
    </source>
</reference>
<evidence type="ECO:0000256" key="1">
    <source>
        <dbReference type="ARBA" id="ARBA00022737"/>
    </source>
</evidence>
<dbReference type="AlphaFoldDB" id="A0AAN9SF25"/>
<dbReference type="PANTHER" id="PTHR47926:SF347">
    <property type="entry name" value="PENTATRICOPEPTIDE REPEAT-CONTAINING PROTEIN"/>
    <property type="match status" value="1"/>
</dbReference>
<dbReference type="PROSITE" id="PS51375">
    <property type="entry name" value="PPR"/>
    <property type="match status" value="1"/>
</dbReference>
<dbReference type="GO" id="GO:0009451">
    <property type="term" value="P:RNA modification"/>
    <property type="evidence" value="ECO:0007669"/>
    <property type="project" value="InterPro"/>
</dbReference>
<protein>
    <recommendedName>
        <fullName evidence="5">Pentatricopeptide repeat-containing protein</fullName>
    </recommendedName>
</protein>
<sequence>MALELNKFFTLGLKLLYEVKQCHCRLLCLVSTTTPTSIRHYCFHPNPNVFLHNTLICSMVSNDIFPQAILLYTSMHQMGLTSPSTSSLSPSSRRSALDSTTSTSVLASIRSSSRSGLKAMSLFRSTLFVFTQSRNGVLCDARKVFDESPEKNVMSWTVIICGWKMDDGYIKESGLCRNLFVATLLVDIYAKCRSMKEAQRVFDGMIERDVRANVRLDCYAMLGVFLRVQVVGDRNHLRHDPDVPSLRKVLETISNSGGLTEGNGVPVEAAGELVGKLSQLGEKILNVSLPLFHAHTIRQQNLHLS</sequence>
<dbReference type="EMBL" id="JAYMYS010000004">
    <property type="protein sequence ID" value="KAK7394731.1"/>
    <property type="molecule type" value="Genomic_DNA"/>
</dbReference>
<dbReference type="GO" id="GO:0003723">
    <property type="term" value="F:RNA binding"/>
    <property type="evidence" value="ECO:0007669"/>
    <property type="project" value="InterPro"/>
</dbReference>
<evidence type="ECO:0000256" key="2">
    <source>
        <dbReference type="PROSITE-ProRule" id="PRU00708"/>
    </source>
</evidence>
<dbReference type="Gene3D" id="1.25.40.10">
    <property type="entry name" value="Tetratricopeptide repeat domain"/>
    <property type="match status" value="1"/>
</dbReference>
<evidence type="ECO:0008006" key="5">
    <source>
        <dbReference type="Google" id="ProtNLM"/>
    </source>
</evidence>
<gene>
    <name evidence="3" type="ORF">VNO78_15267</name>
</gene>
<accession>A0AAN9SF25</accession>
<keyword evidence="4" id="KW-1185">Reference proteome</keyword>